<comment type="caution">
    <text evidence="2">The sequence shown here is derived from an EMBL/GenBank/DDBJ whole genome shotgun (WGS) entry which is preliminary data.</text>
</comment>
<dbReference type="EMBL" id="MPSH01000004">
    <property type="protein sequence ID" value="PNH35189.1"/>
    <property type="molecule type" value="Genomic_DNA"/>
</dbReference>
<dbReference type="AlphaFoldDB" id="A0AA44WPF2"/>
<evidence type="ECO:0000313" key="2">
    <source>
        <dbReference type="EMBL" id="PNH35189.1"/>
    </source>
</evidence>
<dbReference type="Proteomes" id="UP000236305">
    <property type="component" value="Unassembled WGS sequence"/>
</dbReference>
<protein>
    <submittedName>
        <fullName evidence="2">Uncharacterized protein</fullName>
    </submittedName>
</protein>
<organism evidence="2 3">
    <name type="scientific">Verticillium dahliae</name>
    <name type="common">Verticillium wilt</name>
    <dbReference type="NCBI Taxonomy" id="27337"/>
    <lineage>
        <taxon>Eukaryota</taxon>
        <taxon>Fungi</taxon>
        <taxon>Dikarya</taxon>
        <taxon>Ascomycota</taxon>
        <taxon>Pezizomycotina</taxon>
        <taxon>Sordariomycetes</taxon>
        <taxon>Hypocreomycetidae</taxon>
        <taxon>Glomerellales</taxon>
        <taxon>Plectosphaerellaceae</taxon>
        <taxon>Verticillium</taxon>
    </lineage>
</organism>
<feature type="region of interest" description="Disordered" evidence="1">
    <location>
        <begin position="1"/>
        <end position="34"/>
    </location>
</feature>
<reference evidence="2 3" key="1">
    <citation type="submission" date="2017-12" db="EMBL/GenBank/DDBJ databases">
        <title>Comparative genomics yields insights into virulence evolution of Verticillium dahliae.</title>
        <authorList>
            <person name="Fan R."/>
            <person name="Armitage A.D."/>
            <person name="Cascant-Lopez E."/>
            <person name="Sobczyk M."/>
            <person name="Cockerton H.M."/>
            <person name="Harrison R.J."/>
        </authorList>
    </citation>
    <scope>NUCLEOTIDE SEQUENCE [LARGE SCALE GENOMIC DNA]</scope>
    <source>
        <strain evidence="2 3">12008</strain>
    </source>
</reference>
<sequence>MASLSGCLERRPSISSSGGGIGIGPSRQQLLDNL</sequence>
<accession>A0AA44WPF2</accession>
<name>A0AA44WPF2_VERDA</name>
<gene>
    <name evidence="2" type="ORF">BJF96_g1933</name>
</gene>
<evidence type="ECO:0000256" key="1">
    <source>
        <dbReference type="SAM" id="MobiDB-lite"/>
    </source>
</evidence>
<evidence type="ECO:0000313" key="3">
    <source>
        <dbReference type="Proteomes" id="UP000236305"/>
    </source>
</evidence>
<proteinExistence type="predicted"/>